<dbReference type="GO" id="GO:0003887">
    <property type="term" value="F:DNA-directed DNA polymerase activity"/>
    <property type="evidence" value="ECO:0007669"/>
    <property type="project" value="InterPro"/>
</dbReference>
<dbReference type="OrthoDB" id="9765378at2"/>
<feature type="domain" description="Initiator Rep protein WH1" evidence="2">
    <location>
        <begin position="11"/>
        <end position="153"/>
    </location>
</feature>
<evidence type="ECO:0000313" key="4">
    <source>
        <dbReference type="Proteomes" id="UP000075531"/>
    </source>
</evidence>
<gene>
    <name evidence="3" type="primary">repE</name>
    <name evidence="3" type="ORF">CLTEP_26550</name>
</gene>
<dbReference type="GO" id="GO:0006270">
    <property type="term" value="P:DNA replication initiation"/>
    <property type="evidence" value="ECO:0007669"/>
    <property type="project" value="InterPro"/>
</dbReference>
<dbReference type="EMBL" id="LTBA01000076">
    <property type="protein sequence ID" value="KYH30450.1"/>
    <property type="molecule type" value="Genomic_DNA"/>
</dbReference>
<dbReference type="Proteomes" id="UP000075531">
    <property type="component" value="Unassembled WGS sequence"/>
</dbReference>
<dbReference type="RefSeq" id="WP_066827431.1">
    <property type="nucleotide sequence ID" value="NZ_LTBA01000076.1"/>
</dbReference>
<evidence type="ECO:0000259" key="2">
    <source>
        <dbReference type="Pfam" id="PF01051"/>
    </source>
</evidence>
<reference evidence="3 4" key="1">
    <citation type="submission" date="2016-02" db="EMBL/GenBank/DDBJ databases">
        <title>Genome sequence of Clostridium tepidiprofundi DSM 19306.</title>
        <authorList>
            <person name="Poehlein A."/>
            <person name="Daniel R."/>
        </authorList>
    </citation>
    <scope>NUCLEOTIDE SEQUENCE [LARGE SCALE GENOMIC DNA]</scope>
    <source>
        <strain evidence="3 4">DSM 19306</strain>
    </source>
</reference>
<dbReference type="PATRIC" id="fig|1121338.3.peg.2765"/>
<proteinExistence type="inferred from homology"/>
<keyword evidence="4" id="KW-1185">Reference proteome</keyword>
<comment type="similarity">
    <text evidence="1">Belongs to the initiator RepB protein family.</text>
</comment>
<dbReference type="SUPFAM" id="SSF46785">
    <property type="entry name" value="Winged helix' DNA-binding domain"/>
    <property type="match status" value="2"/>
</dbReference>
<evidence type="ECO:0000256" key="1">
    <source>
        <dbReference type="ARBA" id="ARBA00038283"/>
    </source>
</evidence>
<name>A0A151AS89_9CLOT</name>
<dbReference type="InterPro" id="IPR036390">
    <property type="entry name" value="WH_DNA-bd_sf"/>
</dbReference>
<accession>A0A151AS89</accession>
<dbReference type="Pfam" id="PF01051">
    <property type="entry name" value="Rep3_N"/>
    <property type="match status" value="1"/>
</dbReference>
<protein>
    <submittedName>
        <fullName evidence="3">Replication initiation protein</fullName>
    </submittedName>
</protein>
<dbReference type="Pfam" id="PF21205">
    <property type="entry name" value="Rep3_C"/>
    <property type="match status" value="1"/>
</dbReference>
<dbReference type="Gene3D" id="1.10.10.10">
    <property type="entry name" value="Winged helix-like DNA-binding domain superfamily/Winged helix DNA-binding domain"/>
    <property type="match status" value="2"/>
</dbReference>
<sequence>MEKKLSLKNNKVSKSNDLNLRAYKLSRIEQLFILAAISLIEPDDEEFKIYKIRIKDFIDLLDLNGQSKYYDLPKITKELMKKVIEIKRPHSLLQVNWFSSVEHKPGKGIIEVEFSRKLKPYLLNLKKDFVTYALMQVSKLSSKYAIRLYELLKQYSYRKIITFSINDFRLLVGIEDNKYPRYNNLKERVIKIAMKEINNKTDIKFEFEEIKTGRKVTGIRFYIEKNQTFKKEQNIVDQTKQEIAVTSGLQSDDVAYNTYNNSEYNEAPGEEISEYDTFEFAKNIFKDKEITGLNAKKIYDAAVKTIQRKNLNISVGEFLIKKKIIVNDYSKIHTLKRGYMATLMAAIKEDWDKPERQVAKPKDSFTNYHQRTYDFEELERKLLGWDKVETKEEDEEETAENFTKTTNEEEQHFVDKQLKKLSELRDLGILTNDEYESKKEMLLEGLYKSI</sequence>
<dbReference type="AlphaFoldDB" id="A0A151AS89"/>
<dbReference type="InterPro" id="IPR000525">
    <property type="entry name" value="Initiator_Rep_WH1"/>
</dbReference>
<dbReference type="InterPro" id="IPR036388">
    <property type="entry name" value="WH-like_DNA-bd_sf"/>
</dbReference>
<comment type="caution">
    <text evidence="3">The sequence shown here is derived from an EMBL/GenBank/DDBJ whole genome shotgun (WGS) entry which is preliminary data.</text>
</comment>
<organism evidence="3 4">
    <name type="scientific">Clostridium tepidiprofundi DSM 19306</name>
    <dbReference type="NCBI Taxonomy" id="1121338"/>
    <lineage>
        <taxon>Bacteria</taxon>
        <taxon>Bacillati</taxon>
        <taxon>Bacillota</taxon>
        <taxon>Clostridia</taxon>
        <taxon>Eubacteriales</taxon>
        <taxon>Clostridiaceae</taxon>
        <taxon>Clostridium</taxon>
    </lineage>
</organism>
<evidence type="ECO:0000313" key="3">
    <source>
        <dbReference type="EMBL" id="KYH30450.1"/>
    </source>
</evidence>